<feature type="transmembrane region" description="Helical" evidence="7">
    <location>
        <begin position="202"/>
        <end position="222"/>
    </location>
</feature>
<dbReference type="CDD" id="cd17341">
    <property type="entry name" value="MFS_NRT2_like"/>
    <property type="match status" value="1"/>
</dbReference>
<evidence type="ECO:0000256" key="3">
    <source>
        <dbReference type="ARBA" id="ARBA00022692"/>
    </source>
</evidence>
<feature type="transmembrane region" description="Helical" evidence="7">
    <location>
        <begin position="45"/>
        <end position="64"/>
    </location>
</feature>
<keyword evidence="4 7" id="KW-1133">Transmembrane helix</keyword>
<sequence>MDIPDSGFESQEPRFALPVDSEHKATVFKLFSVAKPHMRAFHLSWISFFSCFVSSFAAPPLLPIIRDNLNLTATDIGNAGIASVSGAVFSRIAMGTLCDLFGPRLASSSLILLTVPAVYCSSIISSPTSFLLVRFFTGFSLATFVSTQFWMSSMFSTRVVASANGLAGGWGNLGGGATQLVMPLVFALIRDIGAVKFTAWRIAFFVPATFQMLTAFAVFIFGQDLPDGNFNSLKKSGKKPKDAFKKVLFFGVSNYRGWVLALTYGYCFGVELAIDNIIAEYFYDRFNLKLHTAGTIAASFGFANIVSRPGGGYISDLVGRRFGMRAACGMTFGVVPFVSRRSLGVISGMTGGGGNVGAVITQLIFFTGSKYSKETGITLMGLMIICCTLPICLIYFPQWGGMFCGPSSKKQVSEQDYYLSEWNSVEQEKGSHHSSLKFADNSRSERGIKNGALSTPATRPSDDAPPPHV</sequence>
<protein>
    <submittedName>
        <fullName evidence="8">Uncharacterized protein</fullName>
    </submittedName>
</protein>
<dbReference type="InterPro" id="IPR011701">
    <property type="entry name" value="MFS"/>
</dbReference>
<dbReference type="PANTHER" id="PTHR23515">
    <property type="entry name" value="HIGH-AFFINITY NITRATE TRANSPORTER 2.3"/>
    <property type="match status" value="1"/>
</dbReference>
<dbReference type="EMBL" id="JAWXYG010000010">
    <property type="protein sequence ID" value="KAK4261353.1"/>
    <property type="molecule type" value="Genomic_DNA"/>
</dbReference>
<dbReference type="AlphaFoldDB" id="A0AAE1MGL7"/>
<feature type="transmembrane region" description="Helical" evidence="7">
    <location>
        <begin position="345"/>
        <end position="365"/>
    </location>
</feature>
<evidence type="ECO:0000313" key="8">
    <source>
        <dbReference type="EMBL" id="KAK4261353.1"/>
    </source>
</evidence>
<dbReference type="Pfam" id="PF07690">
    <property type="entry name" value="MFS_1"/>
    <property type="match status" value="1"/>
</dbReference>
<accession>A0AAE1MGL7</accession>
<keyword evidence="3 7" id="KW-0812">Transmembrane</keyword>
<proteinExistence type="inferred from homology"/>
<dbReference type="Proteomes" id="UP001293593">
    <property type="component" value="Unassembled WGS sequence"/>
</dbReference>
<feature type="transmembrane region" description="Helical" evidence="7">
    <location>
        <begin position="255"/>
        <end position="274"/>
    </location>
</feature>
<feature type="transmembrane region" description="Helical" evidence="7">
    <location>
        <begin position="105"/>
        <end position="124"/>
    </location>
</feature>
<evidence type="ECO:0000256" key="6">
    <source>
        <dbReference type="SAM" id="MobiDB-lite"/>
    </source>
</evidence>
<evidence type="ECO:0000313" key="9">
    <source>
        <dbReference type="Proteomes" id="UP001293593"/>
    </source>
</evidence>
<evidence type="ECO:0000256" key="5">
    <source>
        <dbReference type="ARBA" id="ARBA00023136"/>
    </source>
</evidence>
<evidence type="ECO:0000256" key="4">
    <source>
        <dbReference type="ARBA" id="ARBA00022989"/>
    </source>
</evidence>
<gene>
    <name evidence="8" type="ORF">QN277_004361</name>
</gene>
<dbReference type="Gene3D" id="1.20.1250.20">
    <property type="entry name" value="MFS general substrate transporter like domains"/>
    <property type="match status" value="2"/>
</dbReference>
<name>A0AAE1MGL7_9FABA</name>
<keyword evidence="9" id="KW-1185">Reference proteome</keyword>
<dbReference type="GO" id="GO:0012505">
    <property type="term" value="C:endomembrane system"/>
    <property type="evidence" value="ECO:0007669"/>
    <property type="project" value="UniProtKB-SubCell"/>
</dbReference>
<keyword evidence="5 7" id="KW-0472">Membrane</keyword>
<comment type="caution">
    <text evidence="8">The sequence shown here is derived from an EMBL/GenBank/DDBJ whole genome shotgun (WGS) entry which is preliminary data.</text>
</comment>
<evidence type="ECO:0000256" key="2">
    <source>
        <dbReference type="ARBA" id="ARBA00008432"/>
    </source>
</evidence>
<evidence type="ECO:0000256" key="7">
    <source>
        <dbReference type="SAM" id="Phobius"/>
    </source>
</evidence>
<dbReference type="InterPro" id="IPR044772">
    <property type="entry name" value="NO3_transporter"/>
</dbReference>
<feature type="transmembrane region" description="Helical" evidence="7">
    <location>
        <begin position="377"/>
        <end position="396"/>
    </location>
</feature>
<dbReference type="FunFam" id="1.20.1250.20:FF:000198">
    <property type="entry name" value="High affinity nitrate transporter 2.5"/>
    <property type="match status" value="1"/>
</dbReference>
<feature type="transmembrane region" description="Helical" evidence="7">
    <location>
        <begin position="170"/>
        <end position="190"/>
    </location>
</feature>
<feature type="transmembrane region" description="Helical" evidence="7">
    <location>
        <begin position="131"/>
        <end position="150"/>
    </location>
</feature>
<evidence type="ECO:0000256" key="1">
    <source>
        <dbReference type="ARBA" id="ARBA00004127"/>
    </source>
</evidence>
<feature type="region of interest" description="Disordered" evidence="6">
    <location>
        <begin position="428"/>
        <end position="469"/>
    </location>
</feature>
<organism evidence="8 9">
    <name type="scientific">Acacia crassicarpa</name>
    <name type="common">northern wattle</name>
    <dbReference type="NCBI Taxonomy" id="499986"/>
    <lineage>
        <taxon>Eukaryota</taxon>
        <taxon>Viridiplantae</taxon>
        <taxon>Streptophyta</taxon>
        <taxon>Embryophyta</taxon>
        <taxon>Tracheophyta</taxon>
        <taxon>Spermatophyta</taxon>
        <taxon>Magnoliopsida</taxon>
        <taxon>eudicotyledons</taxon>
        <taxon>Gunneridae</taxon>
        <taxon>Pentapetalae</taxon>
        <taxon>rosids</taxon>
        <taxon>fabids</taxon>
        <taxon>Fabales</taxon>
        <taxon>Fabaceae</taxon>
        <taxon>Caesalpinioideae</taxon>
        <taxon>mimosoid clade</taxon>
        <taxon>Acacieae</taxon>
        <taxon>Acacia</taxon>
    </lineage>
</organism>
<reference evidence="8" key="1">
    <citation type="submission" date="2023-10" db="EMBL/GenBank/DDBJ databases">
        <title>Chromosome-level genome of the transformable northern wattle, Acacia crassicarpa.</title>
        <authorList>
            <person name="Massaro I."/>
            <person name="Sinha N.R."/>
            <person name="Poethig S."/>
            <person name="Leichty A.R."/>
        </authorList>
    </citation>
    <scope>NUCLEOTIDE SEQUENCE</scope>
    <source>
        <strain evidence="8">Acra3RX</strain>
        <tissue evidence="8">Leaf</tissue>
    </source>
</reference>
<dbReference type="InterPro" id="IPR036259">
    <property type="entry name" value="MFS_trans_sf"/>
</dbReference>
<dbReference type="GO" id="GO:0015112">
    <property type="term" value="F:nitrate transmembrane transporter activity"/>
    <property type="evidence" value="ECO:0007669"/>
    <property type="project" value="InterPro"/>
</dbReference>
<comment type="subcellular location">
    <subcellularLocation>
        <location evidence="1">Endomembrane system</location>
        <topology evidence="1">Multi-pass membrane protein</topology>
    </subcellularLocation>
</comment>
<comment type="similarity">
    <text evidence="2">Belongs to the major facilitator superfamily. Nitrate/nitrite porter (TC 2.A.1.8) family.</text>
</comment>
<dbReference type="SUPFAM" id="SSF103473">
    <property type="entry name" value="MFS general substrate transporter"/>
    <property type="match status" value="1"/>
</dbReference>